<organism evidence="2 3">
    <name type="scientific">Negadavirga shengliensis</name>
    <dbReference type="NCBI Taxonomy" id="1389218"/>
    <lineage>
        <taxon>Bacteria</taxon>
        <taxon>Pseudomonadati</taxon>
        <taxon>Bacteroidota</taxon>
        <taxon>Cytophagia</taxon>
        <taxon>Cytophagales</taxon>
        <taxon>Cyclobacteriaceae</taxon>
        <taxon>Negadavirga</taxon>
    </lineage>
</organism>
<dbReference type="RefSeq" id="WP_377062078.1">
    <property type="nucleotide sequence ID" value="NZ_JBHSJJ010000002.1"/>
</dbReference>
<accession>A0ABV9SXB9</accession>
<evidence type="ECO:0000256" key="1">
    <source>
        <dbReference type="SAM" id="SignalP"/>
    </source>
</evidence>
<dbReference type="EMBL" id="JBHSJJ010000002">
    <property type="protein sequence ID" value="MFC4871008.1"/>
    <property type="molecule type" value="Genomic_DNA"/>
</dbReference>
<sequence length="360" mass="40964">MFSNYRIYTCLLFLNCLAFGFACNPPHDEPEITYELIKTATFPLHYAGEVHACDFRDGRGVIYNFKNTELVLFDSSGNILRRDTVASEGSNSLSYISGLKILSDGNILVNTLSGEIAILNKDLQLEQKISMPFPNGLANMRSNVKVMDIWKDELLIHYPGRGGKNPYMKGYFKENKLVEKVNLNTGEASPFLDLPPDSQYQEDLYFDLPHVFLSVYDQTLYFAFDKEPMIHLYNLKANGRYEKTIDIAAEKFVQLEGQPFPAGHSGSNAVPGTIDGLYPFDEGIAVNYREGIDEETRGVYKNVLKIYHHSSGWSNELVLPRDEVSYLLNFESPEKPFYALQYDSFGHLHVVKFSLERKPK</sequence>
<dbReference type="Proteomes" id="UP001595818">
    <property type="component" value="Unassembled WGS sequence"/>
</dbReference>
<feature type="chain" id="PRO_5047539793" description="6-bladed beta-propeller protein" evidence="1">
    <location>
        <begin position="23"/>
        <end position="360"/>
    </location>
</feature>
<comment type="caution">
    <text evidence="2">The sequence shown here is derived from an EMBL/GenBank/DDBJ whole genome shotgun (WGS) entry which is preliminary data.</text>
</comment>
<keyword evidence="3" id="KW-1185">Reference proteome</keyword>
<dbReference type="PROSITE" id="PS51257">
    <property type="entry name" value="PROKAR_LIPOPROTEIN"/>
    <property type="match status" value="1"/>
</dbReference>
<evidence type="ECO:0000313" key="3">
    <source>
        <dbReference type="Proteomes" id="UP001595818"/>
    </source>
</evidence>
<proteinExistence type="predicted"/>
<name>A0ABV9SXB9_9BACT</name>
<gene>
    <name evidence="2" type="ORF">ACFPFU_04865</name>
</gene>
<evidence type="ECO:0008006" key="4">
    <source>
        <dbReference type="Google" id="ProtNLM"/>
    </source>
</evidence>
<dbReference type="SUPFAM" id="SSF75011">
    <property type="entry name" value="3-carboxy-cis,cis-mucoante lactonizing enzyme"/>
    <property type="match status" value="1"/>
</dbReference>
<protein>
    <recommendedName>
        <fullName evidence="4">6-bladed beta-propeller protein</fullName>
    </recommendedName>
</protein>
<feature type="signal peptide" evidence="1">
    <location>
        <begin position="1"/>
        <end position="22"/>
    </location>
</feature>
<keyword evidence="1" id="KW-0732">Signal</keyword>
<reference evidence="3" key="1">
    <citation type="journal article" date="2019" name="Int. J. Syst. Evol. Microbiol.">
        <title>The Global Catalogue of Microorganisms (GCM) 10K type strain sequencing project: providing services to taxonomists for standard genome sequencing and annotation.</title>
        <authorList>
            <consortium name="The Broad Institute Genomics Platform"/>
            <consortium name="The Broad Institute Genome Sequencing Center for Infectious Disease"/>
            <person name="Wu L."/>
            <person name="Ma J."/>
        </authorList>
    </citation>
    <scope>NUCLEOTIDE SEQUENCE [LARGE SCALE GENOMIC DNA]</scope>
    <source>
        <strain evidence="3">CGMCC 4.7466</strain>
    </source>
</reference>
<evidence type="ECO:0000313" key="2">
    <source>
        <dbReference type="EMBL" id="MFC4871008.1"/>
    </source>
</evidence>